<comment type="caution">
    <text evidence="1">The sequence shown here is derived from an EMBL/GenBank/DDBJ whole genome shotgun (WGS) entry which is preliminary data.</text>
</comment>
<proteinExistence type="predicted"/>
<evidence type="ECO:0000313" key="2">
    <source>
        <dbReference type="Proteomes" id="UP000295537"/>
    </source>
</evidence>
<evidence type="ECO:0000313" key="1">
    <source>
        <dbReference type="EMBL" id="TCP17391.1"/>
    </source>
</evidence>
<dbReference type="EMBL" id="SLXJ01000006">
    <property type="protein sequence ID" value="TCP17391.1"/>
    <property type="molecule type" value="Genomic_DNA"/>
</dbReference>
<sequence length="79" mass="8991">MLLINTDKQPPLSSYYELEHQTLGGTYEVLHFKELDPSRIISKTTIPYLNLIQSNDPSNKISPMLKDSPDGTLRFSLLL</sequence>
<name>A0A4R2N8T1_9PAST</name>
<dbReference type="Proteomes" id="UP000295537">
    <property type="component" value="Unassembled WGS sequence"/>
</dbReference>
<organism evidence="1 2">
    <name type="scientific">Nicoletella semolina</name>
    <dbReference type="NCBI Taxonomy" id="271160"/>
    <lineage>
        <taxon>Bacteria</taxon>
        <taxon>Pseudomonadati</taxon>
        <taxon>Pseudomonadota</taxon>
        <taxon>Gammaproteobacteria</taxon>
        <taxon>Pasteurellales</taxon>
        <taxon>Pasteurellaceae</taxon>
        <taxon>Nicoletella</taxon>
    </lineage>
</organism>
<dbReference type="AlphaFoldDB" id="A0A4R2N8T1"/>
<keyword evidence="2" id="KW-1185">Reference proteome</keyword>
<reference evidence="1 2" key="1">
    <citation type="submission" date="2019-03" db="EMBL/GenBank/DDBJ databases">
        <title>Genomic Encyclopedia of Type Strains, Phase IV (KMG-IV): sequencing the most valuable type-strain genomes for metagenomic binning, comparative biology and taxonomic classification.</title>
        <authorList>
            <person name="Goeker M."/>
        </authorList>
    </citation>
    <scope>NUCLEOTIDE SEQUENCE [LARGE SCALE GENOMIC DNA]</scope>
    <source>
        <strain evidence="1 2">DSM 16380</strain>
    </source>
</reference>
<gene>
    <name evidence="1" type="ORF">EV693_10675</name>
</gene>
<protein>
    <submittedName>
        <fullName evidence="1">Uncharacterized protein</fullName>
    </submittedName>
</protein>
<accession>A0A4R2N8T1</accession>